<keyword evidence="3" id="KW-1003">Cell membrane</keyword>
<evidence type="ECO:0000256" key="1">
    <source>
        <dbReference type="ARBA" id="ARBA00004251"/>
    </source>
</evidence>
<reference evidence="19 20" key="1">
    <citation type="submission" date="2020-05" db="EMBL/GenBank/DDBJ databases">
        <authorList>
            <person name="Campoy J."/>
            <person name="Schneeberger K."/>
            <person name="Spophaly S."/>
        </authorList>
    </citation>
    <scope>NUCLEOTIDE SEQUENCE [LARGE SCALE GENOMIC DNA]</scope>
    <source>
        <strain evidence="19">PruArmRojPasFocal</strain>
    </source>
</reference>
<feature type="transmembrane region" description="Helical" evidence="16">
    <location>
        <begin position="501"/>
        <end position="522"/>
    </location>
</feature>
<keyword evidence="9 16" id="KW-1133">Transmembrane helix</keyword>
<evidence type="ECO:0000313" key="20">
    <source>
        <dbReference type="Proteomes" id="UP000507222"/>
    </source>
</evidence>
<dbReference type="AlphaFoldDB" id="A0A6J5TS14"/>
<evidence type="ECO:0000256" key="2">
    <source>
        <dbReference type="ARBA" id="ARBA00022448"/>
    </source>
</evidence>
<dbReference type="PANTHER" id="PTHR32080:SF31">
    <property type="entry name" value="PLASMODESMATA-LOCATED PROTEIN 6"/>
    <property type="match status" value="1"/>
</dbReference>
<keyword evidence="10 16" id="KW-0472">Membrane</keyword>
<evidence type="ECO:0000256" key="4">
    <source>
        <dbReference type="ARBA" id="ARBA00022581"/>
    </source>
</evidence>
<organism evidence="19 20">
    <name type="scientific">Prunus armeniaca</name>
    <name type="common">Apricot</name>
    <name type="synonym">Armeniaca vulgaris</name>
    <dbReference type="NCBI Taxonomy" id="36596"/>
    <lineage>
        <taxon>Eukaryota</taxon>
        <taxon>Viridiplantae</taxon>
        <taxon>Streptophyta</taxon>
        <taxon>Embryophyta</taxon>
        <taxon>Tracheophyta</taxon>
        <taxon>Spermatophyta</taxon>
        <taxon>Magnoliopsida</taxon>
        <taxon>eudicotyledons</taxon>
        <taxon>Gunneridae</taxon>
        <taxon>Pentapetalae</taxon>
        <taxon>rosids</taxon>
        <taxon>fabids</taxon>
        <taxon>Rosales</taxon>
        <taxon>Rosaceae</taxon>
        <taxon>Amygdaloideae</taxon>
        <taxon>Amygdaleae</taxon>
        <taxon>Prunus</taxon>
    </lineage>
</organism>
<evidence type="ECO:0000256" key="7">
    <source>
        <dbReference type="ARBA" id="ARBA00022737"/>
    </source>
</evidence>
<evidence type="ECO:0000256" key="9">
    <source>
        <dbReference type="ARBA" id="ARBA00022989"/>
    </source>
</evidence>
<dbReference type="Proteomes" id="UP000507222">
    <property type="component" value="Unassembled WGS sequence"/>
</dbReference>
<feature type="domain" description="Gnk2-homologous" evidence="18">
    <location>
        <begin position="141"/>
        <end position="240"/>
    </location>
</feature>
<feature type="region of interest" description="Disordered" evidence="15">
    <location>
        <begin position="334"/>
        <end position="367"/>
    </location>
</feature>
<dbReference type="EMBL" id="CAEKDK010000001">
    <property type="protein sequence ID" value="CAB4265218.1"/>
    <property type="molecule type" value="Genomic_DNA"/>
</dbReference>
<evidence type="ECO:0000256" key="11">
    <source>
        <dbReference type="ARBA" id="ARBA00023157"/>
    </source>
</evidence>
<evidence type="ECO:0000256" key="12">
    <source>
        <dbReference type="ARBA" id="ARBA00024184"/>
    </source>
</evidence>
<feature type="compositionally biased region" description="Pro residues" evidence="15">
    <location>
        <begin position="344"/>
        <end position="355"/>
    </location>
</feature>
<dbReference type="CDD" id="cd23509">
    <property type="entry name" value="Gnk2-like"/>
    <property type="match status" value="2"/>
</dbReference>
<dbReference type="InterPro" id="IPR038408">
    <property type="entry name" value="GNK2_sf"/>
</dbReference>
<feature type="transmembrane region" description="Helical" evidence="16">
    <location>
        <begin position="266"/>
        <end position="286"/>
    </location>
</feature>
<feature type="signal peptide" evidence="17">
    <location>
        <begin position="1"/>
        <end position="30"/>
    </location>
</feature>
<dbReference type="PROSITE" id="PS51473">
    <property type="entry name" value="GNK2"/>
    <property type="match status" value="2"/>
</dbReference>
<dbReference type="GO" id="GO:0009506">
    <property type="term" value="C:plasmodesma"/>
    <property type="evidence" value="ECO:0007669"/>
    <property type="project" value="UniProtKB-SubCell"/>
</dbReference>
<keyword evidence="7" id="KW-0677">Repeat</keyword>
<evidence type="ECO:0000256" key="8">
    <source>
        <dbReference type="ARBA" id="ARBA00022949"/>
    </source>
</evidence>
<dbReference type="InterPro" id="IPR051378">
    <property type="entry name" value="Cell2Cell_Antifungal"/>
</dbReference>
<evidence type="ECO:0000256" key="6">
    <source>
        <dbReference type="ARBA" id="ARBA00022729"/>
    </source>
</evidence>
<protein>
    <recommendedName>
        <fullName evidence="18">Gnk2-homologous domain-containing protein</fullName>
    </recommendedName>
</protein>
<keyword evidence="2" id="KW-0813">Transport</keyword>
<evidence type="ECO:0000256" key="13">
    <source>
        <dbReference type="ARBA" id="ARBA00038393"/>
    </source>
</evidence>
<evidence type="ECO:0000256" key="5">
    <source>
        <dbReference type="ARBA" id="ARBA00022692"/>
    </source>
</evidence>
<feature type="region of interest" description="Disordered" evidence="15">
    <location>
        <begin position="239"/>
        <end position="259"/>
    </location>
</feature>
<evidence type="ECO:0000313" key="19">
    <source>
        <dbReference type="EMBL" id="CAB4265218.1"/>
    </source>
</evidence>
<keyword evidence="8" id="KW-0965">Cell junction</keyword>
<keyword evidence="4" id="KW-0945">Host-virus interaction</keyword>
<proteinExistence type="inferred from homology"/>
<feature type="chain" id="PRO_5026703556" description="Gnk2-homologous domain-containing protein" evidence="17">
    <location>
        <begin position="31"/>
        <end position="602"/>
    </location>
</feature>
<sequence>MSLTSHQTLVFLWVFLLATVSFLATPSASAINSFVFGGCSQQKYLPGSPYESGVNSLLTSLVNSAMFTTYNNFTIPGSSSQDTVYGLFQCRGDLSNNDCAQCVARSVSQLGSLCLNSCGGALQLEGCFIKYDNSTFLGVEDKTVVIKKCGQSIGFDSDVLTRRDAVLGYLGTGDGTYRPYRVSGSGNVQGVAQCVGDLSPSECQDCLSEAIAQLKSGCGPSAWGDMFLAKCYARYSQPGYHSSNGGRDDPNDDDDDDDNDELEKTLAILIGVIAGVALLVVFLSYFRKYLCEEKCTVVNKLQIVDGFELQQLFLSTPAARNPISMMFTLKPIRRGCRGHHGPAPDAPGPRRPPQGPRRRHPQSPETVSVGGAVLPLLADGHLLEVRDSAELRGRLVHSLRAPPPPEVDHEEPAQCALDRRRLDLLLASLHRHPPRHPHRAFEPARRTLEESRLSPLDKFLVAVIVHCIDLVNLELRGNPLHLYRVGEGRFRCGLSGKLKAILFKITLVMLLAIVAWSGLIFGTGYALRYPGLACIGGGRLVRHHRNADCRSLLAVVANPKFNMDALLILLTLTMIMRSKYPANSYRPRPYLRVGVSGGPIKA</sequence>
<comment type="subcellular location">
    <subcellularLocation>
        <location evidence="12">Cell junction</location>
        <location evidence="12">Plasmodesma</location>
    </subcellularLocation>
    <subcellularLocation>
        <location evidence="1">Cell membrane</location>
        <topology evidence="1">Single-pass type I membrane protein</topology>
    </subcellularLocation>
</comment>
<evidence type="ECO:0000256" key="17">
    <source>
        <dbReference type="SAM" id="SignalP"/>
    </source>
</evidence>
<dbReference type="InterPro" id="IPR002902">
    <property type="entry name" value="GNK2"/>
</dbReference>
<evidence type="ECO:0000256" key="15">
    <source>
        <dbReference type="SAM" id="MobiDB-lite"/>
    </source>
</evidence>
<comment type="similarity">
    <text evidence="13">Belongs to the cysteine-rich repeat secretory protein family. Plasmodesmata-located proteins (PDLD) subfamily.</text>
</comment>
<keyword evidence="11" id="KW-1015">Disulfide bond</keyword>
<comment type="subunit">
    <text evidence="14">(Microbial infection) Interacts with Grapevine fanleaf virus (GFLV) 2B-MP.</text>
</comment>
<name>A0A6J5TS14_PRUAR</name>
<dbReference type="GO" id="GO:0005886">
    <property type="term" value="C:plasma membrane"/>
    <property type="evidence" value="ECO:0007669"/>
    <property type="project" value="UniProtKB-SubCell"/>
</dbReference>
<keyword evidence="6 17" id="KW-0732">Signal</keyword>
<dbReference type="PANTHER" id="PTHR32080">
    <property type="entry name" value="ANTIFUNGAL PROTEIN GINKBILOBIN-2-LIKE"/>
    <property type="match status" value="1"/>
</dbReference>
<evidence type="ECO:0000256" key="14">
    <source>
        <dbReference type="ARBA" id="ARBA00064287"/>
    </source>
</evidence>
<dbReference type="Gene3D" id="3.30.430.20">
    <property type="entry name" value="Gnk2 domain, C-X8-C-X2-C motif"/>
    <property type="match status" value="2"/>
</dbReference>
<dbReference type="Pfam" id="PF01657">
    <property type="entry name" value="Stress-antifung"/>
    <property type="match status" value="2"/>
</dbReference>
<feature type="compositionally biased region" description="Acidic residues" evidence="15">
    <location>
        <begin position="250"/>
        <end position="259"/>
    </location>
</feature>
<dbReference type="FunFam" id="3.30.430.20:FF:000020">
    <property type="entry name" value="Cysteine-rich repeat secretory protein 60"/>
    <property type="match status" value="1"/>
</dbReference>
<gene>
    <name evidence="19" type="ORF">CURHAP_LOCUS7307</name>
</gene>
<keyword evidence="5 16" id="KW-0812">Transmembrane</keyword>
<dbReference type="GO" id="GO:0042742">
    <property type="term" value="P:defense response to bacterium"/>
    <property type="evidence" value="ECO:0007669"/>
    <property type="project" value="TreeGrafter"/>
</dbReference>
<feature type="domain" description="Gnk2-homologous" evidence="18">
    <location>
        <begin position="32"/>
        <end position="136"/>
    </location>
</feature>
<evidence type="ECO:0000256" key="16">
    <source>
        <dbReference type="SAM" id="Phobius"/>
    </source>
</evidence>
<dbReference type="FunFam" id="3.30.430.20:FF:000001">
    <property type="entry name" value="cysteine-rich repeat secretory protein 3"/>
    <property type="match status" value="1"/>
</dbReference>
<evidence type="ECO:0000259" key="18">
    <source>
        <dbReference type="PROSITE" id="PS51473"/>
    </source>
</evidence>
<evidence type="ECO:0000256" key="3">
    <source>
        <dbReference type="ARBA" id="ARBA00022475"/>
    </source>
</evidence>
<evidence type="ECO:0000256" key="10">
    <source>
        <dbReference type="ARBA" id="ARBA00023136"/>
    </source>
</evidence>
<accession>A0A6J5TS14</accession>